<dbReference type="GO" id="GO:0003677">
    <property type="term" value="F:DNA binding"/>
    <property type="evidence" value="ECO:0007669"/>
    <property type="project" value="InterPro"/>
</dbReference>
<organism evidence="8 9">
    <name type="scientific">Oryzihumus leptocrescens</name>
    <dbReference type="NCBI Taxonomy" id="297536"/>
    <lineage>
        <taxon>Bacteria</taxon>
        <taxon>Bacillati</taxon>
        <taxon>Actinomycetota</taxon>
        <taxon>Actinomycetes</taxon>
        <taxon>Micrococcales</taxon>
        <taxon>Intrasporangiaceae</taxon>
        <taxon>Oryzihumus</taxon>
    </lineage>
</organism>
<dbReference type="Gene3D" id="2.60.200.20">
    <property type="match status" value="1"/>
</dbReference>
<dbReference type="SUPFAM" id="SSF52540">
    <property type="entry name" value="P-loop containing nucleoside triphosphate hydrolases"/>
    <property type="match status" value="2"/>
</dbReference>
<proteinExistence type="predicted"/>
<feature type="binding site" evidence="4">
    <location>
        <begin position="977"/>
        <end position="984"/>
    </location>
    <ligand>
        <name>ATP</name>
        <dbReference type="ChEBI" id="CHEBI:30616"/>
    </ligand>
</feature>
<comment type="caution">
    <text evidence="8">The sequence shown here is derived from an EMBL/GenBank/DDBJ whole genome shotgun (WGS) entry which is preliminary data.</text>
</comment>
<evidence type="ECO:0000256" key="2">
    <source>
        <dbReference type="ARBA" id="ARBA00022741"/>
    </source>
</evidence>
<feature type="domain" description="FtsK" evidence="7">
    <location>
        <begin position="960"/>
        <end position="1152"/>
    </location>
</feature>
<dbReference type="InterPro" id="IPR000253">
    <property type="entry name" value="FHA_dom"/>
</dbReference>
<dbReference type="InterPro" id="IPR027417">
    <property type="entry name" value="P-loop_NTPase"/>
</dbReference>
<dbReference type="CDD" id="cd00060">
    <property type="entry name" value="FHA"/>
    <property type="match status" value="1"/>
</dbReference>
<protein>
    <submittedName>
        <fullName evidence="8">S-DNA-T family DNA segregation ATPase FtsK/SpoIIIE</fullName>
    </submittedName>
</protein>
<dbReference type="PROSITE" id="PS50006">
    <property type="entry name" value="FHA_DOMAIN"/>
    <property type="match status" value="1"/>
</dbReference>
<reference evidence="8 9" key="1">
    <citation type="submission" date="2019-06" db="EMBL/GenBank/DDBJ databases">
        <title>Sequencing the genomes of 1000 actinobacteria strains.</title>
        <authorList>
            <person name="Klenk H.-P."/>
        </authorList>
    </citation>
    <scope>NUCLEOTIDE SEQUENCE [LARGE SCALE GENOMIC DNA]</scope>
    <source>
        <strain evidence="8 9">DSM 18082</strain>
    </source>
</reference>
<dbReference type="InterPro" id="IPR050206">
    <property type="entry name" value="FtsK/SpoIIIE/SftA"/>
</dbReference>
<keyword evidence="5" id="KW-1133">Transmembrane helix</keyword>
<keyword evidence="1" id="KW-0597">Phosphoprotein</keyword>
<evidence type="ECO:0000313" key="9">
    <source>
        <dbReference type="Proteomes" id="UP000319514"/>
    </source>
</evidence>
<dbReference type="Pfam" id="PF16697">
    <property type="entry name" value="Yop-YscD_cpl"/>
    <property type="match status" value="1"/>
</dbReference>
<dbReference type="InterPro" id="IPR002543">
    <property type="entry name" value="FtsK_dom"/>
</dbReference>
<evidence type="ECO:0000256" key="3">
    <source>
        <dbReference type="ARBA" id="ARBA00022840"/>
    </source>
</evidence>
<dbReference type="SUPFAM" id="SSF49879">
    <property type="entry name" value="SMAD/FHA domain"/>
    <property type="match status" value="1"/>
</dbReference>
<feature type="binding site" evidence="4">
    <location>
        <begin position="642"/>
        <end position="649"/>
    </location>
    <ligand>
        <name>ATP</name>
        <dbReference type="ChEBI" id="CHEBI:30616"/>
    </ligand>
</feature>
<dbReference type="OrthoDB" id="9807790at2"/>
<keyword evidence="5" id="KW-0812">Transmembrane</keyword>
<evidence type="ECO:0000259" key="7">
    <source>
        <dbReference type="PROSITE" id="PS50901"/>
    </source>
</evidence>
<dbReference type="PANTHER" id="PTHR22683">
    <property type="entry name" value="SPORULATION PROTEIN RELATED"/>
    <property type="match status" value="1"/>
</dbReference>
<dbReference type="SMART" id="SM00382">
    <property type="entry name" value="AAA"/>
    <property type="match status" value="3"/>
</dbReference>
<evidence type="ECO:0000313" key="8">
    <source>
        <dbReference type="EMBL" id="TQL59575.1"/>
    </source>
</evidence>
<keyword evidence="9" id="KW-1185">Reference proteome</keyword>
<evidence type="ECO:0000256" key="1">
    <source>
        <dbReference type="ARBA" id="ARBA00022553"/>
    </source>
</evidence>
<sequence length="1442" mass="153852">MRLNLTVEAPEETVDVLLDCDEQTTAAALGEALGDLIPGTSRELVVGDQPVAPDATLAELELLDGMRVGLGSKVAPDPEVSTSGWQLHVVAGPDAGAVFALPEGEHVVGRSGVVSFMDSALSRQHARITVNGSGAEVTDLGSSNGSRLDGVPLEANVATPMGLGQMLSVGHSVVTLTPARPSDAATELADPGHAHFLRQPRMLPHHVQPEVQIPNAPREQPQRRIPVIAMVIPLLLGVTMATIMHAPQYLLFALMSPAMLAANYFSDQRSGAKDHKAAVATYHADLAASQERLTRLVGEEQARLREELPDAAATFLTCVLPGRRLWERRRHDADSLVMRVGSADLPSTVRLTGDVAAADEDQRLHCVPVSLPLGECGVVGLAGASENVAALLRWMVVQLCAYHPTRDLTISLVTHHGEKHWDWVRWLPHLRPRDAESSPVFIGNDPHTVTTQISYLNALLTARKQASNGRSGISAQSFPAHVLVVHGYRQMRTTLGLGQLLEEGPAYGIFAICTDEEERLLPEKCTATVVVDPARPDYATLRRTGRPNTPDVLLEGVTPRWCERVARAISPLVDVGGDVDEAVLPDSCRLLDVLDLDPPTVDAVRARWAMAPRSTAMTIGAGLDGPFTLDLRRDGPHGLVAGTTGSGKTELLQTMIASLALANRPDELNFVLVDYKGDSAFKDCVNLPHTVGKVNDLDPHLVERALESLSAELRYREHFFAEAQVKDIEDYQLLQSKEPHRPSLPRLLLVIDEFAALFKELPDFVSGLVGIAQRGRSLGIHLILATQRPSGVVSPEIRANTNLRIALRVTDATDSVDVLQGPEAASIPKSAPGRGYARLGAGNLLSFQAGRVGGRRPGAVVEELQPPFVARIDWKSLGYKLPTLPSSADRDDVKDTDLAGLVSAVREAAGRDGVPPQRQPWLPALPEKLTMEEVYADLPEAAGLPPLPFGRRDLPRDQRQEAATFDLNHDDHLLVIGAARSGRSQVVRALAASIARLTSPADVHVYGIDCGNGALNPLTALPHCGAVASRTEPERVARLLGRLGAEMDRRQVVLAEHGFADVGEQRRSGQDPLPHIVIALDRWEGFVAAFGDLDNGAMTDAVSRILREGASLGVHAVVTGDRTLANNRIATMTESKFTLRLADKSDFSLVGLSPRTIPDRLPAGRGFSPAGTETQVMLLDLDEGGQAQAAVLARLAEESRARYAGLDPAGKPFRVDVLPSRLTLPEALALRPAGASDPFVLVGVGGDDLTAYAPDLRRSSTFLVVGPNRSGRSTVLRSAALSAIQTGARVLCLAPRPGPLRDLAGTDGVVAVVTDPTTTAEALTELLAPVQGPVLVVVDDGEELKDAPAGPFLHGLVRGSADEDRWLLLGGQADALSVGFSGWHVEARKARQGMLLSPQGGGDGELIGVKLPRSVVGQPIQPGRGLLHLGDGSIVRVATALS</sequence>
<feature type="domain" description="FtsK" evidence="7">
    <location>
        <begin position="624"/>
        <end position="816"/>
    </location>
</feature>
<dbReference type="GO" id="GO:0005524">
    <property type="term" value="F:ATP binding"/>
    <property type="evidence" value="ECO:0007669"/>
    <property type="project" value="UniProtKB-UniRule"/>
</dbReference>
<name>A0A542ZGY2_9MICO</name>
<dbReference type="Proteomes" id="UP000319514">
    <property type="component" value="Unassembled WGS sequence"/>
</dbReference>
<evidence type="ECO:0000256" key="4">
    <source>
        <dbReference type="PROSITE-ProRule" id="PRU00289"/>
    </source>
</evidence>
<keyword evidence="5" id="KW-0472">Membrane</keyword>
<dbReference type="PROSITE" id="PS50901">
    <property type="entry name" value="FTSK"/>
    <property type="match status" value="2"/>
</dbReference>
<dbReference type="EMBL" id="VFOQ01000001">
    <property type="protein sequence ID" value="TQL59575.1"/>
    <property type="molecule type" value="Genomic_DNA"/>
</dbReference>
<keyword evidence="2 4" id="KW-0547">Nucleotide-binding</keyword>
<dbReference type="Gene3D" id="3.40.50.300">
    <property type="entry name" value="P-loop containing nucleotide triphosphate hydrolases"/>
    <property type="match status" value="4"/>
</dbReference>
<feature type="transmembrane region" description="Helical" evidence="5">
    <location>
        <begin position="225"/>
        <end position="243"/>
    </location>
</feature>
<accession>A0A542ZGY2</accession>
<gene>
    <name evidence="8" type="ORF">FB474_0931</name>
</gene>
<dbReference type="InterPro" id="IPR032030">
    <property type="entry name" value="YscD_cytoplasmic_dom"/>
</dbReference>
<dbReference type="PANTHER" id="PTHR22683:SF1">
    <property type="entry name" value="TYPE VII SECRETION SYSTEM PROTEIN ESSC"/>
    <property type="match status" value="1"/>
</dbReference>
<dbReference type="Pfam" id="PF01580">
    <property type="entry name" value="FtsK_SpoIIIE"/>
    <property type="match status" value="2"/>
</dbReference>
<dbReference type="InterPro" id="IPR003593">
    <property type="entry name" value="AAA+_ATPase"/>
</dbReference>
<dbReference type="CDD" id="cd01127">
    <property type="entry name" value="TrwB_TraG_TraD_VirD4"/>
    <property type="match status" value="1"/>
</dbReference>
<keyword evidence="3 4" id="KW-0067">ATP-binding</keyword>
<evidence type="ECO:0000256" key="5">
    <source>
        <dbReference type="SAM" id="Phobius"/>
    </source>
</evidence>
<feature type="domain" description="FHA" evidence="6">
    <location>
        <begin position="101"/>
        <end position="153"/>
    </location>
</feature>
<dbReference type="InterPro" id="IPR008984">
    <property type="entry name" value="SMAD_FHA_dom_sf"/>
</dbReference>
<evidence type="ECO:0000259" key="6">
    <source>
        <dbReference type="PROSITE" id="PS50006"/>
    </source>
</evidence>